<dbReference type="Pfam" id="PF00581">
    <property type="entry name" value="Rhodanese"/>
    <property type="match status" value="1"/>
</dbReference>
<dbReference type="Proteomes" id="UP000515928">
    <property type="component" value="Chromosome"/>
</dbReference>
<keyword evidence="3" id="KW-1185">Reference proteome</keyword>
<accession>A0A7G9RW85</accession>
<dbReference type="InterPro" id="IPR001763">
    <property type="entry name" value="Rhodanese-like_dom"/>
</dbReference>
<dbReference type="PROSITE" id="PS50206">
    <property type="entry name" value="RHODANESE_3"/>
    <property type="match status" value="1"/>
</dbReference>
<dbReference type="CDD" id="cd00158">
    <property type="entry name" value="RHOD"/>
    <property type="match status" value="1"/>
</dbReference>
<proteinExistence type="predicted"/>
<dbReference type="PANTHER" id="PTHR43031:SF17">
    <property type="entry name" value="SULFURTRANSFERASE YTWF-RELATED"/>
    <property type="match status" value="1"/>
</dbReference>
<dbReference type="KEGG" id="eio:H9L01_05565"/>
<dbReference type="InterPro" id="IPR050229">
    <property type="entry name" value="GlpE_sulfurtransferase"/>
</dbReference>
<evidence type="ECO:0000259" key="1">
    <source>
        <dbReference type="PROSITE" id="PS50206"/>
    </source>
</evidence>
<evidence type="ECO:0000313" key="2">
    <source>
        <dbReference type="EMBL" id="QNN59860.1"/>
    </source>
</evidence>
<protein>
    <submittedName>
        <fullName evidence="2">Rhodanese-like domain-containing protein</fullName>
    </submittedName>
</protein>
<organism evidence="2 3">
    <name type="scientific">Erysipelothrix inopinata</name>
    <dbReference type="NCBI Taxonomy" id="225084"/>
    <lineage>
        <taxon>Bacteria</taxon>
        <taxon>Bacillati</taxon>
        <taxon>Bacillota</taxon>
        <taxon>Erysipelotrichia</taxon>
        <taxon>Erysipelotrichales</taxon>
        <taxon>Erysipelotrichaceae</taxon>
        <taxon>Erysipelothrix</taxon>
    </lineage>
</organism>
<feature type="domain" description="Rhodanese" evidence="1">
    <location>
        <begin position="12"/>
        <end position="94"/>
    </location>
</feature>
<reference evidence="2 3" key="1">
    <citation type="submission" date="2020-08" db="EMBL/GenBank/DDBJ databases">
        <title>Genome sequence of Erysipelothrix inopinata DSM 15511T.</title>
        <authorList>
            <person name="Hyun D.-W."/>
            <person name="Bae J.-W."/>
        </authorList>
    </citation>
    <scope>NUCLEOTIDE SEQUENCE [LARGE SCALE GENOMIC DNA]</scope>
    <source>
        <strain evidence="2 3">DSM 15511</strain>
    </source>
</reference>
<dbReference type="Gene3D" id="3.40.250.10">
    <property type="entry name" value="Rhodanese-like domain"/>
    <property type="match status" value="1"/>
</dbReference>
<dbReference type="SUPFAM" id="SSF52821">
    <property type="entry name" value="Rhodanese/Cell cycle control phosphatase"/>
    <property type="match status" value="1"/>
</dbReference>
<dbReference type="EMBL" id="CP060715">
    <property type="protein sequence ID" value="QNN59860.1"/>
    <property type="molecule type" value="Genomic_DNA"/>
</dbReference>
<dbReference type="SMART" id="SM00450">
    <property type="entry name" value="RHOD"/>
    <property type="match status" value="1"/>
</dbReference>
<dbReference type="InterPro" id="IPR036873">
    <property type="entry name" value="Rhodanese-like_dom_sf"/>
</dbReference>
<dbReference type="PANTHER" id="PTHR43031">
    <property type="entry name" value="FAD-DEPENDENT OXIDOREDUCTASE"/>
    <property type="match status" value="1"/>
</dbReference>
<gene>
    <name evidence="2" type="ORF">H9L01_05565</name>
</gene>
<name>A0A7G9RW85_9FIRM</name>
<sequence length="94" mass="10622">MFSSILMSEIRSTDNLNIIDVRDPEEYMFGTIPDAQRIPMNTVPDQLDLLSKEKTYHIVCQSGSRSHMVCQYLSQQGYDVVNVMGGMGAYRGNL</sequence>
<dbReference type="AlphaFoldDB" id="A0A7G9RW85"/>
<evidence type="ECO:0000313" key="3">
    <source>
        <dbReference type="Proteomes" id="UP000515928"/>
    </source>
</evidence>